<keyword evidence="2" id="KW-1185">Reference proteome</keyword>
<proteinExistence type="predicted"/>
<evidence type="ECO:0000313" key="2">
    <source>
        <dbReference type="Proteomes" id="UP000092544"/>
    </source>
</evidence>
<name>A0A1A8T5D5_9GAMM</name>
<organism evidence="1 2">
    <name type="scientific">Marinomonas spartinae</name>
    <dbReference type="NCBI Taxonomy" id="1792290"/>
    <lineage>
        <taxon>Bacteria</taxon>
        <taxon>Pseudomonadati</taxon>
        <taxon>Pseudomonadota</taxon>
        <taxon>Gammaproteobacteria</taxon>
        <taxon>Oceanospirillales</taxon>
        <taxon>Oceanospirillaceae</taxon>
        <taxon>Marinomonas</taxon>
    </lineage>
</organism>
<dbReference type="AlphaFoldDB" id="A0A1A8T5D5"/>
<dbReference type="EMBL" id="FLOB01000001">
    <property type="protein sequence ID" value="SBS26177.1"/>
    <property type="molecule type" value="Genomic_DNA"/>
</dbReference>
<dbReference type="Proteomes" id="UP000092544">
    <property type="component" value="Unassembled WGS sequence"/>
</dbReference>
<sequence length="40" mass="4889">MERVYGGEGTKGEWLKKCYIDKQVWLRKENFFFIIIFNNS</sequence>
<reference evidence="1 2" key="1">
    <citation type="submission" date="2016-06" db="EMBL/GenBank/DDBJ databases">
        <authorList>
            <person name="Kjaerup R.B."/>
            <person name="Dalgaard T.S."/>
            <person name="Juul-Madsen H.R."/>
        </authorList>
    </citation>
    <scope>NUCLEOTIDE SEQUENCE [LARGE SCALE GENOMIC DNA]</scope>
    <source>
        <strain evidence="1 2">CECT 8886</strain>
    </source>
</reference>
<accession>A0A1A8T5D5</accession>
<evidence type="ECO:0000313" key="1">
    <source>
        <dbReference type="EMBL" id="SBS26177.1"/>
    </source>
</evidence>
<protein>
    <submittedName>
        <fullName evidence="1">Uncharacterized protein</fullName>
    </submittedName>
</protein>
<dbReference type="STRING" id="1792290.MSP8886_00523"/>
<gene>
    <name evidence="1" type="ORF">MSP8886_00523</name>
</gene>